<protein>
    <submittedName>
        <fullName evidence="2">Helix-turn-helix DNA binding protein</fullName>
    </submittedName>
</protein>
<keyword evidence="3" id="KW-1185">Reference proteome</keyword>
<dbReference type="KEGG" id="vg:77930132"/>
<accession>A0A3S9UAI8</accession>
<evidence type="ECO:0000313" key="3">
    <source>
        <dbReference type="Proteomes" id="UP000288422"/>
    </source>
</evidence>
<organism evidence="2 3">
    <name type="scientific">Gordonia phage Dorito</name>
    <dbReference type="NCBI Taxonomy" id="2499023"/>
    <lineage>
        <taxon>Viruses</taxon>
        <taxon>Duplodnaviria</taxon>
        <taxon>Heunggongvirae</taxon>
        <taxon>Uroviricota</taxon>
        <taxon>Caudoviricetes</taxon>
        <taxon>Beenievirus</taxon>
        <taxon>Beenievirus dorito</taxon>
    </lineage>
</organism>
<dbReference type="EMBL" id="MK279848">
    <property type="protein sequence ID" value="AZS07309.1"/>
    <property type="molecule type" value="Genomic_DNA"/>
</dbReference>
<proteinExistence type="predicted"/>
<sequence>MLLSVETLPCNLLSPGLTVMSFAAAKWSLPKFFVSLESMNDRNSPDLARFGRVVRARREQLGLNQDELPSGPSTTTLTKIENGTPPAPVRATLRKLDVSLRWVDGSAQAVLDGGDPVPLPDDGQKSATHLPPHIAPTVTASIEFESAQPEMDYLLRLMREGRANEIPAGRLAELGETLTIERFVERFPHMDRALQLDIAEYAATAEYSARMHRLDLQKETPDDVTTEQTAEGGASEAPEGEKNGAADRRSTHDPAEVSTVQRDTDRSAGRRLDIVRPDESAREPKIRARAIRIEIDGSVHAEPEDIPVSASTLEEALQELLDRYTDQGFVVDTDDGVADTGADVFVHGERFDMVIELKDSDSQFRPSADLVEVAMRYVMNARNRDVQAASDAGARQSNYELANRRGGGTSEGRRRREEQDRDAERGEE</sequence>
<name>A0A3S9UAI8_9CAUD</name>
<evidence type="ECO:0000313" key="2">
    <source>
        <dbReference type="EMBL" id="AZS07309.1"/>
    </source>
</evidence>
<dbReference type="RefSeq" id="YP_010654286.1">
    <property type="nucleotide sequence ID" value="NC_070809.1"/>
</dbReference>
<feature type="region of interest" description="Disordered" evidence="1">
    <location>
        <begin position="213"/>
        <end position="283"/>
    </location>
</feature>
<reference evidence="2 3" key="1">
    <citation type="submission" date="2018-12" db="EMBL/GenBank/DDBJ databases">
        <authorList>
            <person name="Divens A.M."/>
            <person name="Stoner T.H."/>
            <person name="Garlena R.A."/>
            <person name="Russell D.A."/>
            <person name="Pope W.H."/>
            <person name="Jacobs-Sera D."/>
            <person name="Hatfull G.F."/>
        </authorList>
    </citation>
    <scope>NUCLEOTIDE SEQUENCE [LARGE SCALE GENOMIC DNA]</scope>
</reference>
<feature type="compositionally biased region" description="Basic and acidic residues" evidence="1">
    <location>
        <begin position="411"/>
        <end position="428"/>
    </location>
</feature>
<dbReference type="GeneID" id="77930132"/>
<feature type="compositionally biased region" description="Basic and acidic residues" evidence="1">
    <location>
        <begin position="239"/>
        <end position="255"/>
    </location>
</feature>
<feature type="compositionally biased region" description="Basic and acidic residues" evidence="1">
    <location>
        <begin position="262"/>
        <end position="283"/>
    </location>
</feature>
<gene>
    <name evidence="2" type="primary">39</name>
    <name evidence="2" type="ORF">PBI_DORITO_39</name>
</gene>
<evidence type="ECO:0000256" key="1">
    <source>
        <dbReference type="SAM" id="MobiDB-lite"/>
    </source>
</evidence>
<feature type="region of interest" description="Disordered" evidence="1">
    <location>
        <begin position="386"/>
        <end position="428"/>
    </location>
</feature>
<dbReference type="Proteomes" id="UP000288422">
    <property type="component" value="Segment"/>
</dbReference>